<sequence length="120" mass="13591">MNPRLVEFALRKQQLQFRAETQRDDMLRRLQGFEGALDTVDRVRDNLAWAREQVPLFSAAAVIVVLWKPRLALRVARRAWLGWALYRRVGSGRAAPLMGAALPLVGSLLRRWRGASAGRG</sequence>
<comment type="caution">
    <text evidence="1">The sequence shown here is derived from an EMBL/GenBank/DDBJ whole genome shotgun (WGS) entry which is preliminary data.</text>
</comment>
<dbReference type="EMBL" id="JACYTO010000002">
    <property type="protein sequence ID" value="MBD8503655.1"/>
    <property type="molecule type" value="Genomic_DNA"/>
</dbReference>
<proteinExistence type="predicted"/>
<dbReference type="InterPro" id="IPR025612">
    <property type="entry name" value="YqjK"/>
</dbReference>
<evidence type="ECO:0000313" key="1">
    <source>
        <dbReference type="EMBL" id="MBD8503655.1"/>
    </source>
</evidence>
<gene>
    <name evidence="1" type="ORF">IFO67_12235</name>
</gene>
<evidence type="ECO:0000313" key="2">
    <source>
        <dbReference type="Proteomes" id="UP000603602"/>
    </source>
</evidence>
<keyword evidence="2" id="KW-1185">Reference proteome</keyword>
<accession>A0ABR9BBG7</accession>
<dbReference type="Pfam" id="PF13997">
    <property type="entry name" value="YqjK"/>
    <property type="match status" value="1"/>
</dbReference>
<organism evidence="1 2">
    <name type="scientific">Thauera sedimentorum</name>
    <dbReference type="NCBI Taxonomy" id="2767595"/>
    <lineage>
        <taxon>Bacteria</taxon>
        <taxon>Pseudomonadati</taxon>
        <taxon>Pseudomonadota</taxon>
        <taxon>Betaproteobacteria</taxon>
        <taxon>Rhodocyclales</taxon>
        <taxon>Zoogloeaceae</taxon>
        <taxon>Thauera</taxon>
    </lineage>
</organism>
<reference evidence="2" key="1">
    <citation type="submission" date="2023-07" db="EMBL/GenBank/DDBJ databases">
        <title>Thauera sp. CAU 1555 isolated from sand of Yaerae Beach.</title>
        <authorList>
            <person name="Kim W."/>
        </authorList>
    </citation>
    <scope>NUCLEOTIDE SEQUENCE [LARGE SCALE GENOMIC DNA]</scope>
    <source>
        <strain evidence="2">CAU 1555</strain>
    </source>
</reference>
<dbReference type="Proteomes" id="UP000603602">
    <property type="component" value="Unassembled WGS sequence"/>
</dbReference>
<protein>
    <submittedName>
        <fullName evidence="1">YqjK-like family protein</fullName>
    </submittedName>
</protein>
<name>A0ABR9BBG7_9RHOO</name>
<dbReference type="RefSeq" id="WP_187718473.1">
    <property type="nucleotide sequence ID" value="NZ_JACTAH010000002.1"/>
</dbReference>